<name>A0A0A9BCM9_ARUDO</name>
<protein>
    <submittedName>
        <fullName evidence="1">Uncharacterized protein</fullName>
    </submittedName>
</protein>
<dbReference type="EMBL" id="GBRH01236186">
    <property type="protein sequence ID" value="JAD61709.1"/>
    <property type="molecule type" value="Transcribed_RNA"/>
</dbReference>
<evidence type="ECO:0000313" key="1">
    <source>
        <dbReference type="EMBL" id="JAD61709.1"/>
    </source>
</evidence>
<reference evidence="1" key="2">
    <citation type="journal article" date="2015" name="Data Brief">
        <title>Shoot transcriptome of the giant reed, Arundo donax.</title>
        <authorList>
            <person name="Barrero R.A."/>
            <person name="Guerrero F.D."/>
            <person name="Moolhuijzen P."/>
            <person name="Goolsby J.A."/>
            <person name="Tidwell J."/>
            <person name="Bellgard S.E."/>
            <person name="Bellgard M.I."/>
        </authorList>
    </citation>
    <scope>NUCLEOTIDE SEQUENCE</scope>
    <source>
        <tissue evidence="1">Shoot tissue taken approximately 20 cm above the soil surface</tissue>
    </source>
</reference>
<organism evidence="1">
    <name type="scientific">Arundo donax</name>
    <name type="common">Giant reed</name>
    <name type="synonym">Donax arundinaceus</name>
    <dbReference type="NCBI Taxonomy" id="35708"/>
    <lineage>
        <taxon>Eukaryota</taxon>
        <taxon>Viridiplantae</taxon>
        <taxon>Streptophyta</taxon>
        <taxon>Embryophyta</taxon>
        <taxon>Tracheophyta</taxon>
        <taxon>Spermatophyta</taxon>
        <taxon>Magnoliopsida</taxon>
        <taxon>Liliopsida</taxon>
        <taxon>Poales</taxon>
        <taxon>Poaceae</taxon>
        <taxon>PACMAD clade</taxon>
        <taxon>Arundinoideae</taxon>
        <taxon>Arundineae</taxon>
        <taxon>Arundo</taxon>
    </lineage>
</organism>
<sequence length="60" mass="7009">MPLALLSIVLPLACEPEMELLICLLIEYLKLKFIFMHRVIIVQQIPQHRQDCEVYVLCAI</sequence>
<accession>A0A0A9BCM9</accession>
<proteinExistence type="predicted"/>
<reference evidence="1" key="1">
    <citation type="submission" date="2014-09" db="EMBL/GenBank/DDBJ databases">
        <authorList>
            <person name="Magalhaes I.L.F."/>
            <person name="Oliveira U."/>
            <person name="Santos F.R."/>
            <person name="Vidigal T.H.D.A."/>
            <person name="Brescovit A.D."/>
            <person name="Santos A.J."/>
        </authorList>
    </citation>
    <scope>NUCLEOTIDE SEQUENCE</scope>
    <source>
        <tissue evidence="1">Shoot tissue taken approximately 20 cm above the soil surface</tissue>
    </source>
</reference>
<dbReference type="AlphaFoldDB" id="A0A0A9BCM9"/>